<sequence length="288" mass="29851">MPQLEHWVVVPLIVILTIGTLGRVISFTPPVGAAESQVLAALEPVRSSIMLAAAGVVHGIFSAPMVFALIAALTAWLVVIRRSARDAAGFAVTAVVGAMVCFMVQQIVGRPAPVVPGETLTAAETLASMPAGAVCGAIVVTLALLVSARQHARAVFTLTAGGTVTLVVALASLVGSYAYLLDVVAALPVAWAGVVLGCGVANQAVPAMAYRFGWDLDESGRKLNYRNPDRSVAYADAYVAPDVDTTARTRSAVVPKGTDHDVAPAEMTDEYDDGPITEEIPVIRHSAA</sequence>
<evidence type="ECO:0000256" key="1">
    <source>
        <dbReference type="SAM" id="MobiDB-lite"/>
    </source>
</evidence>
<feature type="transmembrane region" description="Helical" evidence="2">
    <location>
        <begin position="49"/>
        <end position="80"/>
    </location>
</feature>
<keyword evidence="2" id="KW-0812">Transmembrane</keyword>
<gene>
    <name evidence="3" type="ORF">EDL96_10395</name>
</gene>
<keyword evidence="2" id="KW-0472">Membrane</keyword>
<evidence type="ECO:0000256" key="2">
    <source>
        <dbReference type="SAM" id="Phobius"/>
    </source>
</evidence>
<keyword evidence="4" id="KW-1185">Reference proteome</keyword>
<feature type="transmembrane region" description="Helical" evidence="2">
    <location>
        <begin position="185"/>
        <end position="205"/>
    </location>
</feature>
<dbReference type="AlphaFoldDB" id="A0A3N4A205"/>
<dbReference type="Proteomes" id="UP000270616">
    <property type="component" value="Unassembled WGS sequence"/>
</dbReference>
<feature type="transmembrane region" description="Helical" evidence="2">
    <location>
        <begin position="128"/>
        <end position="148"/>
    </location>
</feature>
<organism evidence="3 4">
    <name type="scientific">Kocuria soli</name>
    <dbReference type="NCBI Taxonomy" id="2485125"/>
    <lineage>
        <taxon>Bacteria</taxon>
        <taxon>Bacillati</taxon>
        <taxon>Actinomycetota</taxon>
        <taxon>Actinomycetes</taxon>
        <taxon>Micrococcales</taxon>
        <taxon>Micrococcaceae</taxon>
        <taxon>Kocuria</taxon>
    </lineage>
</organism>
<evidence type="ECO:0000313" key="3">
    <source>
        <dbReference type="EMBL" id="ROZ62319.1"/>
    </source>
</evidence>
<reference evidence="3 4" key="1">
    <citation type="submission" date="2018-10" db="EMBL/GenBank/DDBJ databases">
        <title>Kocuria sp. M5W7-7, whole genome shotgun sequence.</title>
        <authorList>
            <person name="Tuo L."/>
        </authorList>
    </citation>
    <scope>NUCLEOTIDE SEQUENCE [LARGE SCALE GENOMIC DNA]</scope>
    <source>
        <strain evidence="3 4">M5W7-7</strain>
    </source>
</reference>
<name>A0A3N4A205_9MICC</name>
<evidence type="ECO:0000313" key="4">
    <source>
        <dbReference type="Proteomes" id="UP000270616"/>
    </source>
</evidence>
<dbReference type="EMBL" id="RKMF01000013">
    <property type="protein sequence ID" value="ROZ62319.1"/>
    <property type="molecule type" value="Genomic_DNA"/>
</dbReference>
<evidence type="ECO:0008006" key="5">
    <source>
        <dbReference type="Google" id="ProtNLM"/>
    </source>
</evidence>
<feature type="transmembrane region" description="Helical" evidence="2">
    <location>
        <begin position="7"/>
        <end position="29"/>
    </location>
</feature>
<accession>A0A3N4A205</accession>
<dbReference type="InterPro" id="IPR036938">
    <property type="entry name" value="PAP2/HPO_sf"/>
</dbReference>
<keyword evidence="2" id="KW-1133">Transmembrane helix</keyword>
<comment type="caution">
    <text evidence="3">The sequence shown here is derived from an EMBL/GenBank/DDBJ whole genome shotgun (WGS) entry which is preliminary data.</text>
</comment>
<dbReference type="SUPFAM" id="SSF48317">
    <property type="entry name" value="Acid phosphatase/Vanadium-dependent haloperoxidase"/>
    <property type="match status" value="1"/>
</dbReference>
<feature type="transmembrane region" description="Helical" evidence="2">
    <location>
        <begin position="155"/>
        <end position="179"/>
    </location>
</feature>
<proteinExistence type="predicted"/>
<feature type="transmembrane region" description="Helical" evidence="2">
    <location>
        <begin position="87"/>
        <end position="108"/>
    </location>
</feature>
<feature type="region of interest" description="Disordered" evidence="1">
    <location>
        <begin position="252"/>
        <end position="271"/>
    </location>
</feature>
<protein>
    <recommendedName>
        <fullName evidence="5">Phosphatase PAP2 family protein</fullName>
    </recommendedName>
</protein>